<keyword evidence="8" id="KW-0238">DNA-binding</keyword>
<dbReference type="PANTHER" id="PTHR44191">
    <property type="entry name" value="TRANSCRIPTION FACTOR KUA1"/>
    <property type="match status" value="1"/>
</dbReference>
<dbReference type="SMART" id="SM00184">
    <property type="entry name" value="RING"/>
    <property type="match status" value="2"/>
</dbReference>
<evidence type="ECO:0000313" key="16">
    <source>
        <dbReference type="EMBL" id="GFH49056.1"/>
    </source>
</evidence>
<dbReference type="InterPro" id="IPR017884">
    <property type="entry name" value="SANT_dom"/>
</dbReference>
<dbReference type="Proteomes" id="UP001054902">
    <property type="component" value="Unassembled WGS sequence"/>
</dbReference>
<keyword evidence="6" id="KW-0805">Transcription regulation</keyword>
<evidence type="ECO:0008006" key="18">
    <source>
        <dbReference type="Google" id="ProtNLM"/>
    </source>
</evidence>
<dbReference type="PANTHER" id="PTHR44191:SF62">
    <property type="entry name" value="OS04G0341900 PROTEIN"/>
    <property type="match status" value="1"/>
</dbReference>
<evidence type="ECO:0000256" key="3">
    <source>
        <dbReference type="ARBA" id="ARBA00022771"/>
    </source>
</evidence>
<keyword evidence="9" id="KW-0804">Transcription</keyword>
<dbReference type="InterPro" id="IPR017907">
    <property type="entry name" value="Znf_RING_CS"/>
</dbReference>
<keyword evidence="2" id="KW-0479">Metal-binding</keyword>
<evidence type="ECO:0000256" key="5">
    <source>
        <dbReference type="ARBA" id="ARBA00022833"/>
    </source>
</evidence>
<evidence type="ECO:0000256" key="8">
    <source>
        <dbReference type="ARBA" id="ARBA00023125"/>
    </source>
</evidence>
<dbReference type="InterPro" id="IPR013083">
    <property type="entry name" value="Znf_RING/FYVE/PHD"/>
</dbReference>
<evidence type="ECO:0000259" key="13">
    <source>
        <dbReference type="PROSITE" id="PS50090"/>
    </source>
</evidence>
<dbReference type="PROSITE" id="PS51293">
    <property type="entry name" value="SANT"/>
    <property type="match status" value="2"/>
</dbReference>
<dbReference type="InterPro" id="IPR001005">
    <property type="entry name" value="SANT/Myb"/>
</dbReference>
<evidence type="ECO:0000259" key="15">
    <source>
        <dbReference type="PROSITE" id="PS51294"/>
    </source>
</evidence>
<evidence type="ECO:0000256" key="2">
    <source>
        <dbReference type="ARBA" id="ARBA00022723"/>
    </source>
</evidence>
<dbReference type="InterPro" id="IPR006447">
    <property type="entry name" value="Myb_dom_plants"/>
</dbReference>
<dbReference type="PROSITE" id="PS50090">
    <property type="entry name" value="MYB_LIKE"/>
    <property type="match status" value="2"/>
</dbReference>
<feature type="domain" description="SANT" evidence="14">
    <location>
        <begin position="21"/>
        <end position="69"/>
    </location>
</feature>
<dbReference type="GO" id="GO:0003677">
    <property type="term" value="F:DNA binding"/>
    <property type="evidence" value="ECO:0007669"/>
    <property type="project" value="UniProtKB-KW"/>
</dbReference>
<feature type="domain" description="SANT" evidence="14">
    <location>
        <begin position="75"/>
        <end position="111"/>
    </location>
</feature>
<dbReference type="Pfam" id="PF00249">
    <property type="entry name" value="Myb_DNA-binding"/>
    <property type="match status" value="2"/>
</dbReference>
<dbReference type="EMBL" id="BLLK01000032">
    <property type="protein sequence ID" value="GFH49056.1"/>
    <property type="molecule type" value="Genomic_DNA"/>
</dbReference>
<dbReference type="Gene3D" id="3.30.40.10">
    <property type="entry name" value="Zinc/RING finger domain, C3HC4 (zinc finger)"/>
    <property type="match status" value="2"/>
</dbReference>
<keyword evidence="4" id="KW-0378">Hydrolase</keyword>
<feature type="domain" description="RING-type" evidence="12">
    <location>
        <begin position="168"/>
        <end position="207"/>
    </location>
</feature>
<keyword evidence="10" id="KW-0539">Nucleus</keyword>
<evidence type="ECO:0000256" key="7">
    <source>
        <dbReference type="ARBA" id="ARBA00023049"/>
    </source>
</evidence>
<feature type="domain" description="HTH myb-type" evidence="15">
    <location>
        <begin position="68"/>
        <end position="123"/>
    </location>
</feature>
<dbReference type="Pfam" id="PF13923">
    <property type="entry name" value="zf-C3HC4_2"/>
    <property type="match status" value="1"/>
</dbReference>
<comment type="caution">
    <text evidence="16">The sequence shown here is derived from an EMBL/GenBank/DDBJ whole genome shotgun (WGS) entry which is preliminary data.</text>
</comment>
<evidence type="ECO:0000256" key="9">
    <source>
        <dbReference type="ARBA" id="ARBA00023163"/>
    </source>
</evidence>
<dbReference type="GO" id="GO:0006508">
    <property type="term" value="P:proteolysis"/>
    <property type="evidence" value="ECO:0007669"/>
    <property type="project" value="UniProtKB-KW"/>
</dbReference>
<dbReference type="PROSITE" id="PS51294">
    <property type="entry name" value="HTH_MYB"/>
    <property type="match status" value="2"/>
</dbReference>
<dbReference type="PROSITE" id="PS00518">
    <property type="entry name" value="ZF_RING_1"/>
    <property type="match status" value="1"/>
</dbReference>
<dbReference type="AlphaFoldDB" id="A0AAD3CQ41"/>
<accession>A0AAD3CQ41</accession>
<evidence type="ECO:0000313" key="17">
    <source>
        <dbReference type="Proteomes" id="UP001054902"/>
    </source>
</evidence>
<evidence type="ECO:0000256" key="4">
    <source>
        <dbReference type="ARBA" id="ARBA00022801"/>
    </source>
</evidence>
<evidence type="ECO:0000256" key="6">
    <source>
        <dbReference type="ARBA" id="ARBA00023015"/>
    </source>
</evidence>
<dbReference type="GO" id="GO:0008237">
    <property type="term" value="F:metallopeptidase activity"/>
    <property type="evidence" value="ECO:0007669"/>
    <property type="project" value="UniProtKB-KW"/>
</dbReference>
<protein>
    <recommendedName>
        <fullName evidence="18">RING-type E3 ubiquitin transferase</fullName>
    </recommendedName>
</protein>
<sequence length="339" mass="39985">MRRITNRHQSWSYIKNTNTGKWTDEEHRLFEEGLEKYGKGEWKKIASHVHSRTNKQVRYHAEKYFAQAENTNTGKWTDEEHRLFEEGLEKYGKGAWKKISSHVRTRTRIQVNNHASKYFAKRASGNHGKRVNEAKLLQSEEVNEITEKEEVINDKKRSAPDDIDETHCPICFEIFDDPHIIPECCHRFCKFRIEESLGHRKECPLCRGVVRSRRSLRKDEPFRDLLLLMKDCTLNQGNTELQNERISNNAEGMKPLESIKILPRRIHDVTDATCCLKCLNYLDDPFIVQDCCHRYCGTCIEEEVGRKKECMVCKSRVTSHRSYRRDEAFAEILRMLHNK</sequence>
<feature type="domain" description="Myb-like" evidence="13">
    <location>
        <begin position="14"/>
        <end position="65"/>
    </location>
</feature>
<evidence type="ECO:0000259" key="14">
    <source>
        <dbReference type="PROSITE" id="PS51293"/>
    </source>
</evidence>
<evidence type="ECO:0000256" key="1">
    <source>
        <dbReference type="ARBA" id="ARBA00022670"/>
    </source>
</evidence>
<reference evidence="16 17" key="1">
    <citation type="journal article" date="2021" name="Sci. Rep.">
        <title>The genome of the diatom Chaetoceros tenuissimus carries an ancient integrated fragment of an extant virus.</title>
        <authorList>
            <person name="Hongo Y."/>
            <person name="Kimura K."/>
            <person name="Takaki Y."/>
            <person name="Yoshida Y."/>
            <person name="Baba S."/>
            <person name="Kobayashi G."/>
            <person name="Nagasaki K."/>
            <person name="Hano T."/>
            <person name="Tomaru Y."/>
        </authorList>
    </citation>
    <scope>NUCLEOTIDE SEQUENCE [LARGE SCALE GENOMIC DNA]</scope>
    <source>
        <strain evidence="16 17">NIES-3715</strain>
    </source>
</reference>
<keyword evidence="7" id="KW-0482">Metalloprotease</keyword>
<dbReference type="NCBIfam" id="TIGR01557">
    <property type="entry name" value="myb_SHAQKYF"/>
    <property type="match status" value="2"/>
</dbReference>
<keyword evidence="5" id="KW-0862">Zinc</keyword>
<dbReference type="CDD" id="cd00167">
    <property type="entry name" value="SANT"/>
    <property type="match status" value="2"/>
</dbReference>
<dbReference type="Gene3D" id="1.10.10.60">
    <property type="entry name" value="Homeodomain-like"/>
    <property type="match status" value="2"/>
</dbReference>
<feature type="domain" description="Myb-like" evidence="13">
    <location>
        <begin position="68"/>
        <end position="119"/>
    </location>
</feature>
<dbReference type="InterPro" id="IPR001841">
    <property type="entry name" value="Znf_RING"/>
</dbReference>
<keyword evidence="1" id="KW-0645">Protease</keyword>
<evidence type="ECO:0000259" key="12">
    <source>
        <dbReference type="PROSITE" id="PS50089"/>
    </source>
</evidence>
<dbReference type="GO" id="GO:0006355">
    <property type="term" value="P:regulation of DNA-templated transcription"/>
    <property type="evidence" value="ECO:0007669"/>
    <property type="project" value="UniProtKB-ARBA"/>
</dbReference>
<dbReference type="InterPro" id="IPR052245">
    <property type="entry name" value="Plant_Stress_Dev_TF"/>
</dbReference>
<gene>
    <name evidence="16" type="ORF">CTEN210_05532</name>
</gene>
<dbReference type="SUPFAM" id="SSF57850">
    <property type="entry name" value="RING/U-box"/>
    <property type="match status" value="2"/>
</dbReference>
<dbReference type="FunFam" id="1.10.10.60:FF:000151">
    <property type="entry name" value="histone H2A deubiquitinase MYSM1 isoform X2"/>
    <property type="match status" value="1"/>
</dbReference>
<dbReference type="GO" id="GO:0008270">
    <property type="term" value="F:zinc ion binding"/>
    <property type="evidence" value="ECO:0007669"/>
    <property type="project" value="UniProtKB-KW"/>
</dbReference>
<keyword evidence="17" id="KW-1185">Reference proteome</keyword>
<organism evidence="16 17">
    <name type="scientific">Chaetoceros tenuissimus</name>
    <dbReference type="NCBI Taxonomy" id="426638"/>
    <lineage>
        <taxon>Eukaryota</taxon>
        <taxon>Sar</taxon>
        <taxon>Stramenopiles</taxon>
        <taxon>Ochrophyta</taxon>
        <taxon>Bacillariophyta</taxon>
        <taxon>Coscinodiscophyceae</taxon>
        <taxon>Chaetocerotophycidae</taxon>
        <taxon>Chaetocerotales</taxon>
        <taxon>Chaetocerotaceae</taxon>
        <taxon>Chaetoceros</taxon>
    </lineage>
</organism>
<dbReference type="SUPFAM" id="SSF46689">
    <property type="entry name" value="Homeodomain-like"/>
    <property type="match status" value="2"/>
</dbReference>
<evidence type="ECO:0000256" key="11">
    <source>
        <dbReference type="PROSITE-ProRule" id="PRU00175"/>
    </source>
</evidence>
<dbReference type="SMART" id="SM00717">
    <property type="entry name" value="SANT"/>
    <property type="match status" value="2"/>
</dbReference>
<name>A0AAD3CQ41_9STRA</name>
<dbReference type="PROSITE" id="PS50089">
    <property type="entry name" value="ZF_RING_2"/>
    <property type="match status" value="2"/>
</dbReference>
<keyword evidence="3 11" id="KW-0863">Zinc-finger</keyword>
<proteinExistence type="predicted"/>
<feature type="domain" description="RING-type" evidence="12">
    <location>
        <begin position="275"/>
        <end position="314"/>
    </location>
</feature>
<dbReference type="InterPro" id="IPR009057">
    <property type="entry name" value="Homeodomain-like_sf"/>
</dbReference>
<feature type="domain" description="HTH myb-type" evidence="15">
    <location>
        <begin position="14"/>
        <end position="65"/>
    </location>
</feature>
<dbReference type="InterPro" id="IPR017930">
    <property type="entry name" value="Myb_dom"/>
</dbReference>
<evidence type="ECO:0000256" key="10">
    <source>
        <dbReference type="ARBA" id="ARBA00023242"/>
    </source>
</evidence>